<accession>A0A0N4WBZ5</accession>
<dbReference type="Proteomes" id="UP000268014">
    <property type="component" value="Unassembled WGS sequence"/>
</dbReference>
<name>A0A0N4WBZ5_HAEPC</name>
<reference evidence="3" key="1">
    <citation type="submission" date="2017-02" db="UniProtKB">
        <authorList>
            <consortium name="WormBaseParasite"/>
        </authorList>
    </citation>
    <scope>IDENTIFICATION</scope>
</reference>
<evidence type="ECO:0000313" key="2">
    <source>
        <dbReference type="Proteomes" id="UP000268014"/>
    </source>
</evidence>
<evidence type="ECO:0000313" key="3">
    <source>
        <dbReference type="WBParaSite" id="HPLM_0000799801-mRNA-1"/>
    </source>
</evidence>
<gene>
    <name evidence="1" type="ORF">HPLM_LOCUS7990</name>
</gene>
<dbReference type="EMBL" id="UZAF01016763">
    <property type="protein sequence ID" value="VDO33552.1"/>
    <property type="molecule type" value="Genomic_DNA"/>
</dbReference>
<protein>
    <submittedName>
        <fullName evidence="3">AraC family transcriptional regulator</fullName>
    </submittedName>
</protein>
<proteinExistence type="predicted"/>
<evidence type="ECO:0000313" key="1">
    <source>
        <dbReference type="EMBL" id="VDO33552.1"/>
    </source>
</evidence>
<dbReference type="WBParaSite" id="HPLM_0000799801-mRNA-1">
    <property type="protein sequence ID" value="HPLM_0000799801-mRNA-1"/>
    <property type="gene ID" value="HPLM_0000799801"/>
</dbReference>
<keyword evidence="2" id="KW-1185">Reference proteome</keyword>
<organism evidence="3">
    <name type="scientific">Haemonchus placei</name>
    <name type="common">Barber's pole worm</name>
    <dbReference type="NCBI Taxonomy" id="6290"/>
    <lineage>
        <taxon>Eukaryota</taxon>
        <taxon>Metazoa</taxon>
        <taxon>Ecdysozoa</taxon>
        <taxon>Nematoda</taxon>
        <taxon>Chromadorea</taxon>
        <taxon>Rhabditida</taxon>
        <taxon>Rhabditina</taxon>
        <taxon>Rhabditomorpha</taxon>
        <taxon>Strongyloidea</taxon>
        <taxon>Trichostrongylidae</taxon>
        <taxon>Haemonchus</taxon>
    </lineage>
</organism>
<sequence length="71" mass="7651">MLTEHGEIVLRLLCSSIPPVVGPLVDLKLRYWFSNQTNAFVDDDGIAAVGNGCLAILNTVTGVGPRTERIL</sequence>
<reference evidence="1 2" key="2">
    <citation type="submission" date="2018-11" db="EMBL/GenBank/DDBJ databases">
        <authorList>
            <consortium name="Pathogen Informatics"/>
        </authorList>
    </citation>
    <scope>NUCLEOTIDE SEQUENCE [LARGE SCALE GENOMIC DNA]</scope>
    <source>
        <strain evidence="1 2">MHpl1</strain>
    </source>
</reference>
<dbReference type="AlphaFoldDB" id="A0A0N4WBZ5"/>